<dbReference type="GO" id="GO:0005576">
    <property type="term" value="C:extracellular region"/>
    <property type="evidence" value="ECO:0007669"/>
    <property type="project" value="InterPro"/>
</dbReference>
<dbReference type="SUPFAM" id="SSF54117">
    <property type="entry name" value="Interleukin 8-like chemokines"/>
    <property type="match status" value="1"/>
</dbReference>
<comment type="caution">
    <text evidence="1">The sequence shown here is derived from an EMBL/GenBank/DDBJ whole genome shotgun (WGS) entry which is preliminary data.</text>
</comment>
<evidence type="ECO:0000313" key="1">
    <source>
        <dbReference type="EMBL" id="TEA38520.1"/>
    </source>
</evidence>
<keyword evidence="2" id="KW-1185">Reference proteome</keyword>
<gene>
    <name evidence="1" type="ORF">DBR06_SOUSAS110428</name>
</gene>
<dbReference type="EMBL" id="QWLN02004798">
    <property type="protein sequence ID" value="TEA38520.1"/>
    <property type="molecule type" value="Genomic_DNA"/>
</dbReference>
<dbReference type="AlphaFoldDB" id="A0A484GT62"/>
<protein>
    <recommendedName>
        <fullName evidence="3">Chemokine interleukin-8-like domain-containing protein</fullName>
    </recommendedName>
</protein>
<dbReference type="GO" id="GO:0008009">
    <property type="term" value="F:chemokine activity"/>
    <property type="evidence" value="ECO:0007669"/>
    <property type="project" value="InterPro"/>
</dbReference>
<dbReference type="Proteomes" id="UP000295264">
    <property type="component" value="Unassembled WGS sequence"/>
</dbReference>
<evidence type="ECO:0008006" key="3">
    <source>
        <dbReference type="Google" id="ProtNLM"/>
    </source>
</evidence>
<evidence type="ECO:0000313" key="2">
    <source>
        <dbReference type="Proteomes" id="UP000295264"/>
    </source>
</evidence>
<dbReference type="GO" id="GO:0006955">
    <property type="term" value="P:immune response"/>
    <property type="evidence" value="ECO:0007669"/>
    <property type="project" value="InterPro"/>
</dbReference>
<dbReference type="InterPro" id="IPR036048">
    <property type="entry name" value="Interleukin_8-like_sf"/>
</dbReference>
<sequence length="40" mass="4544">AREARVGWECCLAYFKGATPVRKLLIWYRTSAECPGPLCK</sequence>
<proteinExistence type="predicted"/>
<name>A0A484GT62_SOUCH</name>
<feature type="non-terminal residue" evidence="1">
    <location>
        <position position="1"/>
    </location>
</feature>
<reference evidence="1 2" key="1">
    <citation type="journal article" date="2018" name="Genomics">
        <title>Molecular footprints of inshore aquatic adaptation in Indo-Pacific humpback dolphin (Sousa chinensis).</title>
        <authorList>
            <person name="Ming Y."/>
            <person name="Jian J."/>
            <person name="Yu F."/>
            <person name="Yu X."/>
            <person name="Wang J."/>
            <person name="Liu W."/>
        </authorList>
    </citation>
    <scope>NUCLEOTIDE SEQUENCE [LARGE SCALE GENOMIC DNA]</scope>
    <source>
        <strain evidence="1">MY-2018</strain>
        <tissue evidence="1">Skin</tissue>
    </source>
</reference>
<accession>A0A484GT62</accession>
<organism evidence="1 2">
    <name type="scientific">Sousa chinensis</name>
    <name type="common">Indo-pacific humpbacked dolphin</name>
    <name type="synonym">Steno chinensis</name>
    <dbReference type="NCBI Taxonomy" id="103600"/>
    <lineage>
        <taxon>Eukaryota</taxon>
        <taxon>Metazoa</taxon>
        <taxon>Chordata</taxon>
        <taxon>Craniata</taxon>
        <taxon>Vertebrata</taxon>
        <taxon>Euteleostomi</taxon>
        <taxon>Mammalia</taxon>
        <taxon>Eutheria</taxon>
        <taxon>Laurasiatheria</taxon>
        <taxon>Artiodactyla</taxon>
        <taxon>Whippomorpha</taxon>
        <taxon>Cetacea</taxon>
        <taxon>Odontoceti</taxon>
        <taxon>Delphinidae</taxon>
        <taxon>Sousa</taxon>
    </lineage>
</organism>